<evidence type="ECO:0000256" key="4">
    <source>
        <dbReference type="PROSITE-ProRule" id="PRU00289"/>
    </source>
</evidence>
<keyword evidence="2 4" id="KW-0547">Nucleotide-binding</keyword>
<sequence length="939" mass="100834">MQIDEADMVSVTELGRGLSRYLAQAAQDGRRFVILNSNVPSAALIGMEDMRRLAALDSERGMDAVAAATLAEGEGSMRPGMQDLTRVAGSTVVGWTVAAMAPVTVPIASHMFVGGSDAADLAETVSGFIAGATPGESPVEIVVATANPAVVLQHTPDPTLPLAAEVGLEDAARQRTFIEKLRAEIEARKAMLREAQVNSIADYRREQPGVEIADLVVVLADAELLLGTSQAVRDLISVLLDRGTELGIHVWIFTRTLAFTRTLGGLVNTASGLNTVATRIALPPMDHGMSRSLIGTSAAWGLSMPGEAYLANLQGPVRFLRARTDEGRWSRIDPHVTGLTAWGPRLAAPISFGDLPIPPPLGGDVGDDLVFEIGVSDPPREPYSISPQGAGAHIRILGKAGSGKSTTVQAILTAAARSYPPRLCSFYLVDYGSGKLAESAGLPNVGGYAEGIHDKDLADRFIGEFSRVLEMREREYAQRCFARRQTANRGDYFTDRAQTVSAGDPYGHMFLVFDDFARYIADNDEAKQSLIPLLENGGRYGLHVVATATSNASIPMKMHHYFGTTIHLAVEDVNESFLVGRTKMMVRDLPADQPGRFVDPSRELQARVAVPQLTPVDIADVADGQVSNYSTGIADYVAELNSRYPEPEVRAEPISAVPPVIDYEAFWEQHIQAGDVTIPAASDRRPVLDRRLPLAISTTDLQLITVPDHLSPHLLAVGATGSGRTSLLRALINSITRTFTAEEAQIVIFEPRCELVAEQEKLGEAGYLMAYADKNSLPDAIAKIKEAIAPRFPSLEQGEKLSAEAVRNRSWYTGPEVFVLIDNVLSFTGGGFSASSPFDPMLELMDRDDVGLHVYATGDANGFGGMRLTNKVYKALGEASAATVMLSGPAAEGTIWAGTGVKFAHRPPGRALLVTNDRLPRDIQVPWVESGLGVGCLRR</sequence>
<protein>
    <submittedName>
        <fullName evidence="7">FtsK/SpoIIIE domain-containing protein</fullName>
    </submittedName>
</protein>
<dbReference type="Proteomes" id="UP001299596">
    <property type="component" value="Unassembled WGS sequence"/>
</dbReference>
<evidence type="ECO:0000256" key="3">
    <source>
        <dbReference type="ARBA" id="ARBA00022840"/>
    </source>
</evidence>
<dbReference type="SUPFAM" id="SSF52540">
    <property type="entry name" value="P-loop containing nucleoside triphosphate hydrolases"/>
    <property type="match status" value="2"/>
</dbReference>
<evidence type="ECO:0000259" key="6">
    <source>
        <dbReference type="PROSITE" id="PS50901"/>
    </source>
</evidence>
<dbReference type="EMBL" id="JAYJJR010000013">
    <property type="protein sequence ID" value="MEB3023078.1"/>
    <property type="molecule type" value="Genomic_DNA"/>
</dbReference>
<accession>A0ABU5XLB4</accession>
<dbReference type="Pfam" id="PF01580">
    <property type="entry name" value="FtsK_SpoIIIE"/>
    <property type="match status" value="1"/>
</dbReference>
<feature type="domain" description="FtsK" evidence="6">
    <location>
        <begin position="380"/>
        <end position="577"/>
    </location>
</feature>
<dbReference type="InterPro" id="IPR050206">
    <property type="entry name" value="FtsK/SpoIIIE/SftA"/>
</dbReference>
<keyword evidence="3 4" id="KW-0067">ATP-binding</keyword>
<feature type="binding site" evidence="4">
    <location>
        <begin position="398"/>
        <end position="405"/>
    </location>
    <ligand>
        <name>ATP</name>
        <dbReference type="ChEBI" id="CHEBI:30616"/>
    </ligand>
</feature>
<evidence type="ECO:0000256" key="5">
    <source>
        <dbReference type="SAM" id="Coils"/>
    </source>
</evidence>
<dbReference type="InterPro" id="IPR002543">
    <property type="entry name" value="FtsK_dom"/>
</dbReference>
<organism evidence="7 8">
    <name type="scientific">[Mycobacterium] crassicus</name>
    <dbReference type="NCBI Taxonomy" id="2872309"/>
    <lineage>
        <taxon>Bacteria</taxon>
        <taxon>Bacillati</taxon>
        <taxon>Actinomycetota</taxon>
        <taxon>Actinomycetes</taxon>
        <taxon>Mycobacteriales</taxon>
        <taxon>Mycobacteriaceae</taxon>
        <taxon>Mycolicibacter</taxon>
    </lineage>
</organism>
<evidence type="ECO:0000256" key="2">
    <source>
        <dbReference type="ARBA" id="ARBA00022741"/>
    </source>
</evidence>
<dbReference type="InterPro" id="IPR003593">
    <property type="entry name" value="AAA+_ATPase"/>
</dbReference>
<dbReference type="SMART" id="SM00382">
    <property type="entry name" value="AAA"/>
    <property type="match status" value="2"/>
</dbReference>
<gene>
    <name evidence="7" type="ORF">K6T79_18710</name>
</gene>
<dbReference type="SUPFAM" id="SSF143120">
    <property type="entry name" value="YefM-like"/>
    <property type="match status" value="1"/>
</dbReference>
<comment type="similarity">
    <text evidence="1">Belongs to the phD/YefM antitoxin family.</text>
</comment>
<dbReference type="PANTHER" id="PTHR22683">
    <property type="entry name" value="SPORULATION PROTEIN RELATED"/>
    <property type="match status" value="1"/>
</dbReference>
<dbReference type="InterPro" id="IPR036165">
    <property type="entry name" value="YefM-like_sf"/>
</dbReference>
<comment type="caution">
    <text evidence="7">The sequence shown here is derived from an EMBL/GenBank/DDBJ whole genome shotgun (WGS) entry which is preliminary data.</text>
</comment>
<proteinExistence type="inferred from homology"/>
<dbReference type="PANTHER" id="PTHR22683:SF1">
    <property type="entry name" value="TYPE VII SECRETION SYSTEM PROTEIN ESSC"/>
    <property type="match status" value="1"/>
</dbReference>
<evidence type="ECO:0000313" key="8">
    <source>
        <dbReference type="Proteomes" id="UP001299596"/>
    </source>
</evidence>
<dbReference type="RefSeq" id="WP_329780341.1">
    <property type="nucleotide sequence ID" value="NZ_JAYJJR010000013.1"/>
</dbReference>
<feature type="coiled-coil region" evidence="5">
    <location>
        <begin position="168"/>
        <end position="198"/>
    </location>
</feature>
<dbReference type="Gene3D" id="3.40.50.300">
    <property type="entry name" value="P-loop containing nucleotide triphosphate hydrolases"/>
    <property type="match status" value="3"/>
</dbReference>
<evidence type="ECO:0000256" key="1">
    <source>
        <dbReference type="ARBA" id="ARBA00009981"/>
    </source>
</evidence>
<evidence type="ECO:0000313" key="7">
    <source>
        <dbReference type="EMBL" id="MEB3023078.1"/>
    </source>
</evidence>
<keyword evidence="8" id="KW-1185">Reference proteome</keyword>
<dbReference type="PROSITE" id="PS50901">
    <property type="entry name" value="FTSK"/>
    <property type="match status" value="1"/>
</dbReference>
<name>A0ABU5XLB4_9MYCO</name>
<keyword evidence="5" id="KW-0175">Coiled coil</keyword>
<dbReference type="InterPro" id="IPR027417">
    <property type="entry name" value="P-loop_NTPase"/>
</dbReference>
<reference evidence="7 8" key="1">
    <citation type="submission" date="2023-12" db="EMBL/GenBank/DDBJ databases">
        <title>Description of new species of Mycobacterium terrae complex isolated from sewage at the Sao Paulo Zoological Park Foundation in Brazil.</title>
        <authorList>
            <person name="Romagnoli C.L."/>
            <person name="Conceicao E.C."/>
            <person name="Machado E."/>
            <person name="Barreto L.B.P.F."/>
            <person name="Sharma A."/>
            <person name="Silva N.M."/>
            <person name="Marques L.E."/>
            <person name="Juliana M.A."/>
            <person name="Lourenco M.C.S."/>
            <person name="Digiampietri L.A."/>
            <person name="Suffys P.N."/>
            <person name="Viana-Niero C."/>
        </authorList>
    </citation>
    <scope>NUCLEOTIDE SEQUENCE [LARGE SCALE GENOMIC DNA]</scope>
    <source>
        <strain evidence="7 8">MYC098</strain>
    </source>
</reference>